<feature type="chain" id="PRO_5007580475" evidence="1">
    <location>
        <begin position="21"/>
        <end position="482"/>
    </location>
</feature>
<keyword evidence="3" id="KW-1185">Reference proteome</keyword>
<dbReference type="EMBL" id="LAYC01000003">
    <property type="protein sequence ID" value="KYK56258.1"/>
    <property type="molecule type" value="Genomic_DNA"/>
</dbReference>
<comment type="caution">
    <text evidence="2">The sequence shown here is derived from an EMBL/GenBank/DDBJ whole genome shotgun (WGS) entry which is preliminary data.</text>
</comment>
<evidence type="ECO:0000313" key="2">
    <source>
        <dbReference type="EMBL" id="KYK56258.1"/>
    </source>
</evidence>
<dbReference type="Proteomes" id="UP000076580">
    <property type="component" value="Chromosome 03"/>
</dbReference>
<proteinExistence type="predicted"/>
<dbReference type="GeneID" id="63720871"/>
<dbReference type="AlphaFoldDB" id="A0A151GGM8"/>
<accession>A0A151GGM8</accession>
<evidence type="ECO:0000313" key="3">
    <source>
        <dbReference type="Proteomes" id="UP000076580"/>
    </source>
</evidence>
<feature type="signal peptide" evidence="1">
    <location>
        <begin position="1"/>
        <end position="20"/>
    </location>
</feature>
<protein>
    <submittedName>
        <fullName evidence="2">Uncharacterized protein</fullName>
    </submittedName>
</protein>
<organism evidence="2 3">
    <name type="scientific">Drechmeria coniospora</name>
    <name type="common">Nematophagous fungus</name>
    <name type="synonym">Meria coniospora</name>
    <dbReference type="NCBI Taxonomy" id="98403"/>
    <lineage>
        <taxon>Eukaryota</taxon>
        <taxon>Fungi</taxon>
        <taxon>Dikarya</taxon>
        <taxon>Ascomycota</taxon>
        <taxon>Pezizomycotina</taxon>
        <taxon>Sordariomycetes</taxon>
        <taxon>Hypocreomycetidae</taxon>
        <taxon>Hypocreales</taxon>
        <taxon>Ophiocordycipitaceae</taxon>
        <taxon>Drechmeria</taxon>
    </lineage>
</organism>
<reference evidence="2 3" key="1">
    <citation type="journal article" date="2016" name="Sci. Rep.">
        <title>Insights into Adaptations to a Near-Obligate Nematode Endoparasitic Lifestyle from the Finished Genome of Drechmeria coniospora.</title>
        <authorList>
            <person name="Zhang L."/>
            <person name="Zhou Z."/>
            <person name="Guo Q."/>
            <person name="Fokkens L."/>
            <person name="Miskei M."/>
            <person name="Pocsi I."/>
            <person name="Zhang W."/>
            <person name="Chen M."/>
            <person name="Wang L."/>
            <person name="Sun Y."/>
            <person name="Donzelli B.G."/>
            <person name="Gibson D.M."/>
            <person name="Nelson D.R."/>
            <person name="Luo J.G."/>
            <person name="Rep M."/>
            <person name="Liu H."/>
            <person name="Yang S."/>
            <person name="Wang J."/>
            <person name="Krasnoff S.B."/>
            <person name="Xu Y."/>
            <person name="Molnar I."/>
            <person name="Lin M."/>
        </authorList>
    </citation>
    <scope>NUCLEOTIDE SEQUENCE [LARGE SCALE GENOMIC DNA]</scope>
    <source>
        <strain evidence="2 3">ARSEF 6962</strain>
    </source>
</reference>
<keyword evidence="1" id="KW-0732">Signal</keyword>
<gene>
    <name evidence="2" type="ORF">DCS_08228</name>
</gene>
<name>A0A151GGM8_DRECN</name>
<evidence type="ECO:0000256" key="1">
    <source>
        <dbReference type="SAM" id="SignalP"/>
    </source>
</evidence>
<dbReference type="RefSeq" id="XP_040655610.1">
    <property type="nucleotide sequence ID" value="XM_040805506.1"/>
</dbReference>
<sequence>MAKLQSCLVLLHALLCLAWGLDDSAIARRIRNDSSAHKEVPRTRSLQRRDVIIHAAPGDSELLKGYLHDAIRDSEDVMSNMISHLELIIDMFNEHGDLKQDKRTEESRTWDENNAYLTFKCEFNAAWNNEPGSFPPMDIVLSEKTVFSDRDPWGRNYQQASQSSAPGYFLFRRDMARNDGVWIYHDALCASLDAPNWGIPRYENLMAYVVGSIHDAERPLRETMVFCDNHVLDWAAADSRGDAGDRTSYRDLHVPIGGAMASRTSGSALRLMSTIDPNKQANYLGDFFLTTFIREAAMAQAFCGIGNTLGIQSCDFGTTKNLACLQMLSGGIVRHDKEHLVRFRESMDFPSARDAHAFAMYAMAVYANAMNRTQMALLLSEVEQVAANVIVASARHGYEMLGTMLVDHSDACKKAGWNRIIRSCASSAYCEQVLNSMGHSVPAILLSGTREGEAGSRDLITAGTSRHQGRNDCLLVLGIEKR</sequence>
<dbReference type="InParanoid" id="A0A151GGM8"/>